<protein>
    <recommendedName>
        <fullName evidence="13">NADPH-dependent diflavin oxidoreductase 1</fullName>
    </recommendedName>
</protein>
<feature type="compositionally biased region" description="Basic and acidic residues" evidence="8">
    <location>
        <begin position="719"/>
        <end position="732"/>
    </location>
</feature>
<gene>
    <name evidence="11" type="ORF">PG994_013244</name>
</gene>
<evidence type="ECO:0000259" key="9">
    <source>
        <dbReference type="PROSITE" id="PS50902"/>
    </source>
</evidence>
<evidence type="ECO:0000259" key="10">
    <source>
        <dbReference type="PROSITE" id="PS51384"/>
    </source>
</evidence>
<dbReference type="RefSeq" id="XP_066709614.1">
    <property type="nucleotide sequence ID" value="XM_066864653.1"/>
</dbReference>
<keyword evidence="5" id="KW-0274">FAD</keyword>
<dbReference type="InterPro" id="IPR003097">
    <property type="entry name" value="CysJ-like_FAD-binding"/>
</dbReference>
<keyword evidence="7" id="KW-0560">Oxidoreductase</keyword>
<evidence type="ECO:0000256" key="2">
    <source>
        <dbReference type="ARBA" id="ARBA00001974"/>
    </source>
</evidence>
<dbReference type="Pfam" id="PF00667">
    <property type="entry name" value="FAD_binding_1"/>
    <property type="match status" value="1"/>
</dbReference>
<feature type="domain" description="FAD-binding FR-type" evidence="10">
    <location>
        <begin position="301"/>
        <end position="503"/>
    </location>
</feature>
<dbReference type="PRINTS" id="PR00371">
    <property type="entry name" value="FPNCR"/>
</dbReference>
<dbReference type="Gene3D" id="3.40.50.360">
    <property type="match status" value="1"/>
</dbReference>
<dbReference type="PROSITE" id="PS50902">
    <property type="entry name" value="FLAVODOXIN_LIKE"/>
    <property type="match status" value="1"/>
</dbReference>
<evidence type="ECO:0000256" key="1">
    <source>
        <dbReference type="ARBA" id="ARBA00001917"/>
    </source>
</evidence>
<dbReference type="PANTHER" id="PTHR19384">
    <property type="entry name" value="NITRIC OXIDE SYNTHASE-RELATED"/>
    <property type="match status" value="1"/>
</dbReference>
<dbReference type="InterPro" id="IPR001433">
    <property type="entry name" value="OxRdtase_FAD/NAD-bd"/>
</dbReference>
<dbReference type="InterPro" id="IPR001094">
    <property type="entry name" value="Flavdoxin-like"/>
</dbReference>
<comment type="cofactor">
    <cofactor evidence="2">
        <name>FAD</name>
        <dbReference type="ChEBI" id="CHEBI:57692"/>
    </cofactor>
</comment>
<dbReference type="InterPro" id="IPR023173">
    <property type="entry name" value="NADPH_Cyt_P450_Rdtase_alpha"/>
</dbReference>
<reference evidence="11 12" key="1">
    <citation type="submission" date="2023-01" db="EMBL/GenBank/DDBJ databases">
        <title>Analysis of 21 Apiospora genomes using comparative genomics revels a genus with tremendous synthesis potential of carbohydrate active enzymes and secondary metabolites.</title>
        <authorList>
            <person name="Sorensen T."/>
        </authorList>
    </citation>
    <scope>NUCLEOTIDE SEQUENCE [LARGE SCALE GENOMIC DNA]</scope>
    <source>
        <strain evidence="11 12">CBS 135458</strain>
    </source>
</reference>
<organism evidence="11 12">
    <name type="scientific">Apiospora phragmitis</name>
    <dbReference type="NCBI Taxonomy" id="2905665"/>
    <lineage>
        <taxon>Eukaryota</taxon>
        <taxon>Fungi</taxon>
        <taxon>Dikarya</taxon>
        <taxon>Ascomycota</taxon>
        <taxon>Pezizomycotina</taxon>
        <taxon>Sordariomycetes</taxon>
        <taxon>Xylariomycetidae</taxon>
        <taxon>Amphisphaeriales</taxon>
        <taxon>Apiosporaceae</taxon>
        <taxon>Apiospora</taxon>
    </lineage>
</organism>
<evidence type="ECO:0000313" key="12">
    <source>
        <dbReference type="Proteomes" id="UP001480595"/>
    </source>
</evidence>
<dbReference type="InterPro" id="IPR029039">
    <property type="entry name" value="Flavoprotein-like_sf"/>
</dbReference>
<keyword evidence="3" id="KW-0285">Flavoprotein</keyword>
<dbReference type="SUPFAM" id="SSF63380">
    <property type="entry name" value="Riboflavin synthase domain-like"/>
    <property type="match status" value="1"/>
</dbReference>
<feature type="region of interest" description="Disordered" evidence="8">
    <location>
        <begin position="707"/>
        <end position="765"/>
    </location>
</feature>
<keyword evidence="12" id="KW-1185">Reference proteome</keyword>
<dbReference type="Pfam" id="PF00175">
    <property type="entry name" value="NAD_binding_1"/>
    <property type="match status" value="1"/>
</dbReference>
<evidence type="ECO:0000256" key="4">
    <source>
        <dbReference type="ARBA" id="ARBA00022643"/>
    </source>
</evidence>
<sequence length="860" mass="96718">MTGSQLQNVGGGSLLPERKILILYGSETGNSQDVAEDIERLARRLHFETELEEMNAIRPKTLTEYPLVIFVISTTGQGELPKNAQQLWKRLRNKNLPPTCLSRVNFTTFGLGDSSYTEYNWAAKKLYVRLKQLGANEFYPRGEADERHDEGYAHPSNFDSGPATYHPRIDGTYLPWSLSLRKHLLSNYPLPEGLLPIPADVHLPPKITLELAGMSSLDGSKAAQFSHVDYPGEMLEQELMAERARPGWQGYQVRLSKNTDIKASTELLDRPNILKDHPSKYSLKEEVQLSKAPPKDLLPIPDSWTATVTANVRVTPKDHWQDVRSLTMAVHPRSLNDGTPEVLRYDPGDTLVLYPKNFPADVQALIDLMDWNDVADEPFVHYSRSKRWYSHRACAEELLSTIPKRIFFDHIKFFATEQMQIQRITEFADPTYSDEFYDYTSRPRRSILEVLQEFSSVKVPYHQYKTVLRKTRQGLASRYIESLSPGNMMQVGIGEHHGPPIEPDDLSSRRPYYHPQTNPSNLPVLAIAPGTGVAPIRSYFCERATERSRGEDVLFFGGRNQAADFFYKEEWERLKVRVYTAFSRDQKEKVYVQDVIRREAIEVCELVSKGAIICLCGSAGKMPEAVRLALKDALVIGGMAKTREDATTILSRNALWEEDMVIVPLTPKPAWSISPSSPFLTQRIPVGGCLEIRLACCRHASPPPPVLLGSAPISPPVVYHDDKDDRRQRDGDGEVDPPAAVDDEDGPVIRGRRQEDGGEDLDDEQRPVVLVGGLRDANVELAVALVRIRAQEADLVGDLAEDAVHSDMGIPAFQVVSRGMRQVSIIEPCALRLEVLGARFKNVIVSRDLVDLPRQREEGT</sequence>
<comment type="caution">
    <text evidence="11">The sequence shown here is derived from an EMBL/GenBank/DDBJ whole genome shotgun (WGS) entry which is preliminary data.</text>
</comment>
<evidence type="ECO:0000313" key="11">
    <source>
        <dbReference type="EMBL" id="KAK8042761.1"/>
    </source>
</evidence>
<dbReference type="Pfam" id="PF00258">
    <property type="entry name" value="Flavodoxin_1"/>
    <property type="match status" value="1"/>
</dbReference>
<comment type="cofactor">
    <cofactor evidence="1">
        <name>FMN</name>
        <dbReference type="ChEBI" id="CHEBI:58210"/>
    </cofactor>
</comment>
<dbReference type="EMBL" id="JAQQWL010000013">
    <property type="protein sequence ID" value="KAK8042761.1"/>
    <property type="molecule type" value="Genomic_DNA"/>
</dbReference>
<dbReference type="PRINTS" id="PR00369">
    <property type="entry name" value="FLAVODOXIN"/>
</dbReference>
<keyword evidence="4" id="KW-0288">FMN</keyword>
<evidence type="ECO:0000256" key="7">
    <source>
        <dbReference type="ARBA" id="ARBA00023002"/>
    </source>
</evidence>
<dbReference type="PROSITE" id="PS51384">
    <property type="entry name" value="FAD_FR"/>
    <property type="match status" value="1"/>
</dbReference>
<dbReference type="Gene3D" id="3.40.50.80">
    <property type="entry name" value="Nucleotide-binding domain of ferredoxin-NADP reductase (FNR) module"/>
    <property type="match status" value="1"/>
</dbReference>
<keyword evidence="6" id="KW-0521">NADP</keyword>
<name>A0ABR1T833_9PEZI</name>
<dbReference type="SUPFAM" id="SSF52343">
    <property type="entry name" value="Ferredoxin reductase-like, C-terminal NADP-linked domain"/>
    <property type="match status" value="1"/>
</dbReference>
<dbReference type="InterPro" id="IPR039261">
    <property type="entry name" value="FNR_nucleotide-bd"/>
</dbReference>
<dbReference type="GeneID" id="92097716"/>
<evidence type="ECO:0000256" key="3">
    <source>
        <dbReference type="ARBA" id="ARBA00022630"/>
    </source>
</evidence>
<dbReference type="InterPro" id="IPR017938">
    <property type="entry name" value="Riboflavin_synthase-like_b-brl"/>
</dbReference>
<dbReference type="Gene3D" id="2.40.30.10">
    <property type="entry name" value="Translation factors"/>
    <property type="match status" value="1"/>
</dbReference>
<dbReference type="InterPro" id="IPR008254">
    <property type="entry name" value="Flavodoxin/NO_synth"/>
</dbReference>
<dbReference type="PANTHER" id="PTHR19384:SF10">
    <property type="entry name" value="NADPH-DEPENDENT DIFLAVIN OXIDOREDUCTASE 1"/>
    <property type="match status" value="1"/>
</dbReference>
<dbReference type="Gene3D" id="1.20.990.10">
    <property type="entry name" value="NADPH-cytochrome p450 Reductase, Chain A, domain 3"/>
    <property type="match status" value="1"/>
</dbReference>
<proteinExistence type="predicted"/>
<evidence type="ECO:0000256" key="6">
    <source>
        <dbReference type="ARBA" id="ARBA00022857"/>
    </source>
</evidence>
<dbReference type="InterPro" id="IPR017927">
    <property type="entry name" value="FAD-bd_FR_type"/>
</dbReference>
<evidence type="ECO:0000256" key="8">
    <source>
        <dbReference type="SAM" id="MobiDB-lite"/>
    </source>
</evidence>
<accession>A0ABR1T833</accession>
<feature type="domain" description="Flavodoxin-like" evidence="9">
    <location>
        <begin position="20"/>
        <end position="170"/>
    </location>
</feature>
<dbReference type="InterPro" id="IPR001709">
    <property type="entry name" value="Flavoprot_Pyr_Nucl_cyt_Rdtase"/>
</dbReference>
<evidence type="ECO:0008006" key="13">
    <source>
        <dbReference type="Google" id="ProtNLM"/>
    </source>
</evidence>
<dbReference type="Proteomes" id="UP001480595">
    <property type="component" value="Unassembled WGS sequence"/>
</dbReference>
<evidence type="ECO:0000256" key="5">
    <source>
        <dbReference type="ARBA" id="ARBA00022827"/>
    </source>
</evidence>
<dbReference type="SUPFAM" id="SSF52218">
    <property type="entry name" value="Flavoproteins"/>
    <property type="match status" value="1"/>
</dbReference>